<dbReference type="SUPFAM" id="SSF51658">
    <property type="entry name" value="Xylose isomerase-like"/>
    <property type="match status" value="1"/>
</dbReference>
<comment type="caution">
    <text evidence="1">The sequence shown here is derived from an EMBL/GenBank/DDBJ whole genome shotgun (WGS) entry which is preliminary data.</text>
</comment>
<dbReference type="AlphaFoldDB" id="A0AAW4L7J6"/>
<dbReference type="InterPro" id="IPR036237">
    <property type="entry name" value="Xyl_isomerase-like_sf"/>
</dbReference>
<dbReference type="NCBIfam" id="NF035939">
    <property type="entry name" value="TIM_EboE"/>
    <property type="match status" value="1"/>
</dbReference>
<dbReference type="Proteomes" id="UP000811899">
    <property type="component" value="Unassembled WGS sequence"/>
</dbReference>
<evidence type="ECO:0000313" key="1">
    <source>
        <dbReference type="EMBL" id="MBT0665820.1"/>
    </source>
</evidence>
<proteinExistence type="predicted"/>
<sequence length="372" mass="42107">MQRRLITYCTNIHPGESWQETFTALRQHLPAVKSAVSPSAQFPIGLRLSNIAASQLSETENRKFKTWLEEQDCFIPTLNGFPFGSFHNDRVKEQVYLPDWRSPERTAYTNRLADLLAGWLPEHLTGSISTVPLGFKGVVTKEDLPAIMKQLQGVLAHLVTIYEEHGKKIMLALEPEPGCLLETTDEVCSFFENLELPDRLRSHLGLCYDCCHQAVEFEEPAASLARLKASGVEIAKYQISSALKVVDPALPLLQPFAEPCYLHQVVIRRRDGTIARYMDLGPALADHDRQPGDEWRCHFHVPIFQDQYDGLSTTRSFLEELLPEVPAGILLEVETYTWEVLPPSLRCEPVTGSIIREISWLKEQLNAAYSRP</sequence>
<dbReference type="Gene3D" id="3.20.20.150">
    <property type="entry name" value="Divalent-metal-dependent TIM barrel enzymes"/>
    <property type="match status" value="1"/>
</dbReference>
<reference evidence="1 2" key="1">
    <citation type="submission" date="2021-05" db="EMBL/GenBank/DDBJ databases">
        <title>The draft genome of Geobacter pelophilus DSM 12255.</title>
        <authorList>
            <person name="Xu Z."/>
            <person name="Masuda Y."/>
            <person name="Itoh H."/>
            <person name="Senoo K."/>
        </authorList>
    </citation>
    <scope>NUCLEOTIDE SEQUENCE [LARGE SCALE GENOMIC DNA]</scope>
    <source>
        <strain evidence="1 2">DSM 12255</strain>
    </source>
</reference>
<organism evidence="1 2">
    <name type="scientific">Geoanaerobacter pelophilus</name>
    <dbReference type="NCBI Taxonomy" id="60036"/>
    <lineage>
        <taxon>Bacteria</taxon>
        <taxon>Pseudomonadati</taxon>
        <taxon>Thermodesulfobacteriota</taxon>
        <taxon>Desulfuromonadia</taxon>
        <taxon>Geobacterales</taxon>
        <taxon>Geobacteraceae</taxon>
        <taxon>Geoanaerobacter</taxon>
    </lineage>
</organism>
<protein>
    <submittedName>
        <fullName evidence="1">Metabolite traffic protein EboE</fullName>
    </submittedName>
</protein>
<keyword evidence="2" id="KW-1185">Reference proteome</keyword>
<dbReference type="EMBL" id="JAHCVJ010000007">
    <property type="protein sequence ID" value="MBT0665820.1"/>
    <property type="molecule type" value="Genomic_DNA"/>
</dbReference>
<accession>A0AAW4L7J6</accession>
<gene>
    <name evidence="1" type="primary">eboE</name>
    <name evidence="1" type="ORF">KI809_16035</name>
</gene>
<name>A0AAW4L7J6_9BACT</name>
<evidence type="ECO:0000313" key="2">
    <source>
        <dbReference type="Proteomes" id="UP000811899"/>
    </source>
</evidence>